<proteinExistence type="inferred from homology"/>
<dbReference type="AlphaFoldDB" id="A0A1A3NSD9"/>
<sequence length="416" mass="43667">MAMLRTGEGFPNVVVTAMASTTAVAPDAEETWQQLLDGRSGVRELDKPFVSEFDSPVRIGGPLREDFDDHLNRVELRRFAFMQKMAVVLSRRLWEQAGTPEVDTNRLMVSVGLGLGSTEDIPHWHDIWKVKGLRAVSPISVQKHMPNAPAAVIGLDRMAKAGVMTPVMADASGTAAIAHAWQNIVLGEADIAICGGVETVIEAVPVAAFCQLGMLSTDNDDPPRACRPFDKDRDGMVFGEGGALLLVETEAHAKARGAPILARLMGAAITSDGCDVVKPDPTGERAGDAIARAVDLAGLTPGDIDLINAHAAGTTFGDVAEARAIRRALGAHYPAVYAPKAALGNSLGAAGAVEAVLTVQALRDQIVPPTLNLGVVDPEIDLDVVAGRSRSGNYRYAVSESFGLGGNNVAVVFGAA</sequence>
<organism evidence="12 13">
    <name type="scientific">Mycobacterium asiaticum</name>
    <dbReference type="NCBI Taxonomy" id="1790"/>
    <lineage>
        <taxon>Bacteria</taxon>
        <taxon>Bacillati</taxon>
        <taxon>Actinomycetota</taxon>
        <taxon>Actinomycetes</taxon>
        <taxon>Mycobacteriales</taxon>
        <taxon>Mycobacteriaceae</taxon>
        <taxon>Mycobacterium</taxon>
    </lineage>
</organism>
<dbReference type="PROSITE" id="PS52004">
    <property type="entry name" value="KS3_2"/>
    <property type="match status" value="1"/>
</dbReference>
<evidence type="ECO:0000256" key="5">
    <source>
        <dbReference type="ARBA" id="ARBA00022679"/>
    </source>
</evidence>
<evidence type="ECO:0000313" key="13">
    <source>
        <dbReference type="Proteomes" id="UP000093928"/>
    </source>
</evidence>
<dbReference type="InterPro" id="IPR014030">
    <property type="entry name" value="Ketoacyl_synth_N"/>
</dbReference>
<evidence type="ECO:0000256" key="7">
    <source>
        <dbReference type="ARBA" id="ARBA00023098"/>
    </source>
</evidence>
<evidence type="ECO:0000256" key="8">
    <source>
        <dbReference type="ARBA" id="ARBA00023160"/>
    </source>
</evidence>
<dbReference type="UniPathway" id="UPA00915"/>
<dbReference type="NCBIfam" id="NF005916">
    <property type="entry name" value="PRK07910.1"/>
    <property type="match status" value="1"/>
</dbReference>
<dbReference type="GO" id="GO:0004315">
    <property type="term" value="F:3-oxoacyl-[acyl-carrier-protein] synthase activity"/>
    <property type="evidence" value="ECO:0007669"/>
    <property type="project" value="TreeGrafter"/>
</dbReference>
<dbReference type="PANTHER" id="PTHR11712:SF336">
    <property type="entry name" value="3-OXOACYL-[ACYL-CARRIER-PROTEIN] SYNTHASE, MITOCHONDRIAL"/>
    <property type="match status" value="1"/>
</dbReference>
<dbReference type="OrthoDB" id="9808669at2"/>
<evidence type="ECO:0000256" key="10">
    <source>
        <dbReference type="RuleBase" id="RU003694"/>
    </source>
</evidence>
<dbReference type="Proteomes" id="UP000093928">
    <property type="component" value="Unassembled WGS sequence"/>
</dbReference>
<dbReference type="SMART" id="SM00825">
    <property type="entry name" value="PKS_KS"/>
    <property type="match status" value="1"/>
</dbReference>
<comment type="subcellular location">
    <subcellularLocation>
        <location evidence="1">Cytoplasm</location>
    </subcellularLocation>
</comment>
<gene>
    <name evidence="12" type="ORF">A5634_02250</name>
</gene>
<dbReference type="InterPro" id="IPR016039">
    <property type="entry name" value="Thiolase-like"/>
</dbReference>
<dbReference type="CDD" id="cd00834">
    <property type="entry name" value="KAS_I_II"/>
    <property type="match status" value="1"/>
</dbReference>
<evidence type="ECO:0000259" key="11">
    <source>
        <dbReference type="PROSITE" id="PS52004"/>
    </source>
</evidence>
<evidence type="ECO:0000313" key="12">
    <source>
        <dbReference type="EMBL" id="OBK24851.1"/>
    </source>
</evidence>
<accession>A0A1A3NSD9</accession>
<comment type="pathway">
    <text evidence="2">Lipid metabolism; mycolic acid biosynthesis.</text>
</comment>
<dbReference type="FunFam" id="3.40.47.10:FF:000029">
    <property type="entry name" value="3-oxoacyl-[acyl-carrier-protein] synthase 1"/>
    <property type="match status" value="1"/>
</dbReference>
<evidence type="ECO:0000256" key="2">
    <source>
        <dbReference type="ARBA" id="ARBA00004796"/>
    </source>
</evidence>
<dbReference type="InterPro" id="IPR000794">
    <property type="entry name" value="Beta-ketoacyl_synthase"/>
</dbReference>
<keyword evidence="9" id="KW-0012">Acyltransferase</keyword>
<feature type="domain" description="Ketosynthase family 3 (KS3)" evidence="11">
    <location>
        <begin position="10"/>
        <end position="415"/>
    </location>
</feature>
<evidence type="ECO:0000256" key="4">
    <source>
        <dbReference type="ARBA" id="ARBA00022516"/>
    </source>
</evidence>
<dbReference type="Gene3D" id="3.40.47.10">
    <property type="match status" value="2"/>
</dbReference>
<dbReference type="Pfam" id="PF00109">
    <property type="entry name" value="ketoacyl-synt"/>
    <property type="match status" value="1"/>
</dbReference>
<keyword evidence="5 10" id="KW-0808">Transferase</keyword>
<keyword evidence="6" id="KW-0276">Fatty acid metabolism</keyword>
<dbReference type="EMBL" id="LZLS01000151">
    <property type="protein sequence ID" value="OBK24851.1"/>
    <property type="molecule type" value="Genomic_DNA"/>
</dbReference>
<evidence type="ECO:0000256" key="1">
    <source>
        <dbReference type="ARBA" id="ARBA00004496"/>
    </source>
</evidence>
<keyword evidence="8" id="KW-0275">Fatty acid biosynthesis</keyword>
<dbReference type="GO" id="GO:0005829">
    <property type="term" value="C:cytosol"/>
    <property type="evidence" value="ECO:0007669"/>
    <property type="project" value="TreeGrafter"/>
</dbReference>
<dbReference type="FunFam" id="3.40.47.10:FF:000018">
    <property type="entry name" value="3-oxoacyl-[acyl-carrier-protein] synthase 2"/>
    <property type="match status" value="1"/>
</dbReference>
<evidence type="ECO:0000256" key="6">
    <source>
        <dbReference type="ARBA" id="ARBA00022832"/>
    </source>
</evidence>
<keyword evidence="4" id="KW-0444">Lipid biosynthesis</keyword>
<evidence type="ECO:0000256" key="9">
    <source>
        <dbReference type="ARBA" id="ARBA00023315"/>
    </source>
</evidence>
<dbReference type="SUPFAM" id="SSF53901">
    <property type="entry name" value="Thiolase-like"/>
    <property type="match status" value="2"/>
</dbReference>
<reference evidence="12 13" key="1">
    <citation type="submission" date="2016-06" db="EMBL/GenBank/DDBJ databases">
        <authorList>
            <person name="Kjaerup R.B."/>
            <person name="Dalgaard T.S."/>
            <person name="Juul-Madsen H.R."/>
        </authorList>
    </citation>
    <scope>NUCLEOTIDE SEQUENCE [LARGE SCALE GENOMIC DNA]</scope>
    <source>
        <strain evidence="12 13">1165133.8</strain>
    </source>
</reference>
<dbReference type="InterPro" id="IPR020841">
    <property type="entry name" value="PKS_Beta-ketoAc_synthase_dom"/>
</dbReference>
<keyword evidence="7" id="KW-0443">Lipid metabolism</keyword>
<name>A0A1A3NSD9_MYCAS</name>
<comment type="caution">
    <text evidence="12">The sequence shown here is derived from an EMBL/GenBank/DDBJ whole genome shotgun (WGS) entry which is preliminary data.</text>
</comment>
<dbReference type="GO" id="GO:0030497">
    <property type="term" value="P:fatty acid elongation"/>
    <property type="evidence" value="ECO:0007669"/>
    <property type="project" value="UniProtKB-ARBA"/>
</dbReference>
<dbReference type="InterPro" id="IPR014031">
    <property type="entry name" value="Ketoacyl_synth_C"/>
</dbReference>
<protein>
    <submittedName>
        <fullName evidence="12">Beta-ketoacyl-[acyl-carrier-protein] synthase II</fullName>
    </submittedName>
</protein>
<dbReference type="Pfam" id="PF02801">
    <property type="entry name" value="Ketoacyl-synt_C"/>
    <property type="match status" value="1"/>
</dbReference>
<dbReference type="RefSeq" id="WP_065144971.1">
    <property type="nucleotide sequence ID" value="NZ_LZLS01000151.1"/>
</dbReference>
<dbReference type="PANTHER" id="PTHR11712">
    <property type="entry name" value="POLYKETIDE SYNTHASE-RELATED"/>
    <property type="match status" value="1"/>
</dbReference>
<evidence type="ECO:0000256" key="3">
    <source>
        <dbReference type="ARBA" id="ARBA00008467"/>
    </source>
</evidence>
<comment type="similarity">
    <text evidence="3 10">Belongs to the thiolase-like superfamily. Beta-ketoacyl-ACP synthases family.</text>
</comment>